<evidence type="ECO:0000259" key="10">
    <source>
        <dbReference type="PROSITE" id="PS50893"/>
    </source>
</evidence>
<evidence type="ECO:0000256" key="3">
    <source>
        <dbReference type="ARBA" id="ARBA00022475"/>
    </source>
</evidence>
<keyword evidence="7 11" id="KW-0067">ATP-binding</keyword>
<evidence type="ECO:0000256" key="6">
    <source>
        <dbReference type="ARBA" id="ARBA00022741"/>
    </source>
</evidence>
<dbReference type="PANTHER" id="PTHR43790">
    <property type="entry name" value="CARBOHYDRATE TRANSPORT ATP-BINDING PROTEIN MG119-RELATED"/>
    <property type="match status" value="1"/>
</dbReference>
<keyword evidence="3" id="KW-1003">Cell membrane</keyword>
<dbReference type="RefSeq" id="WP_078922855.1">
    <property type="nucleotide sequence ID" value="NZ_FUYB01000011.1"/>
</dbReference>
<proteinExistence type="predicted"/>
<dbReference type="InterPro" id="IPR017871">
    <property type="entry name" value="ABC_transporter-like_CS"/>
</dbReference>
<keyword evidence="2" id="KW-0813">Transport</keyword>
<evidence type="ECO:0000256" key="2">
    <source>
        <dbReference type="ARBA" id="ARBA00022448"/>
    </source>
</evidence>
<dbReference type="InterPro" id="IPR050107">
    <property type="entry name" value="ABC_carbohydrate_import_ATPase"/>
</dbReference>
<reference evidence="12" key="1">
    <citation type="submission" date="2017-02" db="EMBL/GenBank/DDBJ databases">
        <authorList>
            <person name="Varghese N."/>
            <person name="Submissions S."/>
        </authorList>
    </citation>
    <scope>NUCLEOTIDE SEQUENCE [LARGE SCALE GENOMIC DNA]</scope>
    <source>
        <strain evidence="12">ATCC 49788</strain>
    </source>
</reference>
<feature type="domain" description="ABC transporter" evidence="10">
    <location>
        <begin position="258"/>
        <end position="502"/>
    </location>
</feature>
<dbReference type="OrthoDB" id="5560252at2"/>
<evidence type="ECO:0000256" key="8">
    <source>
        <dbReference type="ARBA" id="ARBA00022967"/>
    </source>
</evidence>
<dbReference type="CDD" id="cd03216">
    <property type="entry name" value="ABC_Carb_Monos_I"/>
    <property type="match status" value="1"/>
</dbReference>
<dbReference type="AlphaFoldDB" id="A0A1T4X183"/>
<sequence>MHHNETPPRLELRGITKHYPAVVANQAIDLVVQPGEIHAVLGENGAGKSTLMKIVYGVVKPDAGQIIWNGQTVHIRSPAQARALGIGMVFQHFSLFDTLTVAQNIALALEPGQAIQELSARILEVSTRYGLPLEPDRLVHLLSVGERQRVEIVRCLLQAPQLLIMDEPTSVLTPQAVRKLFETLRRLAAEGCSILYISHKLDEIRELCHTATVLRGGQVTGTANPQLETSKSLAELMIGKELPAYKRSQVRQVGEPRLVINDLSRPSDDPFGTALAHIQLTVHAGEIVGIAGVSGNGQQELLYALSGEKPGQSEAVLIKGQAAGQLDAAGRRSLGLRFVPEERLGRGAVPEMSLEMNALLTGYANGLSKHGFIQYPKLRAFSNACIERFKVKAGGATAAAKSLSGGNVQKYIVGRELMLNPEVLVIAQPTWGVDVGAASFIRQTLLDLSQEGVAVLVVSEELEELFEICDRIAVIAGGQLSAAKPVAQTSIEEIGLLMGGARLMANTADTHEQQGVGL</sequence>
<dbReference type="InterPro" id="IPR003593">
    <property type="entry name" value="AAA+_ATPase"/>
</dbReference>
<dbReference type="InterPro" id="IPR003439">
    <property type="entry name" value="ABC_transporter-like_ATP-bd"/>
</dbReference>
<dbReference type="FunFam" id="3.40.50.300:FF:000127">
    <property type="entry name" value="Ribose import ATP-binding protein RbsA"/>
    <property type="match status" value="1"/>
</dbReference>
<dbReference type="PROSITE" id="PS50893">
    <property type="entry name" value="ABC_TRANSPORTER_2"/>
    <property type="match status" value="2"/>
</dbReference>
<evidence type="ECO:0000256" key="1">
    <source>
        <dbReference type="ARBA" id="ARBA00004202"/>
    </source>
</evidence>
<dbReference type="PROSITE" id="PS00211">
    <property type="entry name" value="ABC_TRANSPORTER_1"/>
    <property type="match status" value="1"/>
</dbReference>
<evidence type="ECO:0000313" key="12">
    <source>
        <dbReference type="Proteomes" id="UP000190460"/>
    </source>
</evidence>
<accession>A0A1T4X183</accession>
<dbReference type="GO" id="GO:0005886">
    <property type="term" value="C:plasma membrane"/>
    <property type="evidence" value="ECO:0007669"/>
    <property type="project" value="UniProtKB-SubCell"/>
</dbReference>
<keyword evidence="6" id="KW-0547">Nucleotide-binding</keyword>
<dbReference type="GO" id="GO:0005524">
    <property type="term" value="F:ATP binding"/>
    <property type="evidence" value="ECO:0007669"/>
    <property type="project" value="UniProtKB-KW"/>
</dbReference>
<dbReference type="GO" id="GO:0016887">
    <property type="term" value="F:ATP hydrolysis activity"/>
    <property type="evidence" value="ECO:0007669"/>
    <property type="project" value="InterPro"/>
</dbReference>
<dbReference type="InterPro" id="IPR027417">
    <property type="entry name" value="P-loop_NTPase"/>
</dbReference>
<dbReference type="SMART" id="SM00382">
    <property type="entry name" value="AAA"/>
    <property type="match status" value="1"/>
</dbReference>
<keyword evidence="5" id="KW-0677">Repeat</keyword>
<keyword evidence="12" id="KW-1185">Reference proteome</keyword>
<dbReference type="PANTHER" id="PTHR43790:SF4">
    <property type="entry name" value="GUANOSINE IMPORT ATP-BINDING PROTEIN NUPO"/>
    <property type="match status" value="1"/>
</dbReference>
<evidence type="ECO:0000256" key="7">
    <source>
        <dbReference type="ARBA" id="ARBA00022840"/>
    </source>
</evidence>
<protein>
    <submittedName>
        <fullName evidence="11">Nucleoside ABC transporter ATP-binding protein</fullName>
    </submittedName>
</protein>
<dbReference type="EMBL" id="FUYB01000011">
    <property type="protein sequence ID" value="SKA83316.1"/>
    <property type="molecule type" value="Genomic_DNA"/>
</dbReference>
<keyword evidence="9" id="KW-0472">Membrane</keyword>
<dbReference type="Pfam" id="PF00005">
    <property type="entry name" value="ABC_tran"/>
    <property type="match status" value="2"/>
</dbReference>
<gene>
    <name evidence="11" type="ORF">SAMN02745130_02385</name>
</gene>
<keyword evidence="8" id="KW-1278">Translocase</keyword>
<evidence type="ECO:0000256" key="4">
    <source>
        <dbReference type="ARBA" id="ARBA00022597"/>
    </source>
</evidence>
<dbReference type="CDD" id="cd03215">
    <property type="entry name" value="ABC_Carb_Monos_II"/>
    <property type="match status" value="1"/>
</dbReference>
<dbReference type="STRING" id="92487.SAMN02745130_02385"/>
<organism evidence="11 12">
    <name type="scientific">Thiothrix eikelboomii</name>
    <dbReference type="NCBI Taxonomy" id="92487"/>
    <lineage>
        <taxon>Bacteria</taxon>
        <taxon>Pseudomonadati</taxon>
        <taxon>Pseudomonadota</taxon>
        <taxon>Gammaproteobacteria</taxon>
        <taxon>Thiotrichales</taxon>
        <taxon>Thiotrichaceae</taxon>
        <taxon>Thiothrix</taxon>
    </lineage>
</organism>
<evidence type="ECO:0000313" key="11">
    <source>
        <dbReference type="EMBL" id="SKA83316.1"/>
    </source>
</evidence>
<keyword evidence="4" id="KW-0762">Sugar transport</keyword>
<evidence type="ECO:0000256" key="5">
    <source>
        <dbReference type="ARBA" id="ARBA00022737"/>
    </source>
</evidence>
<dbReference type="Proteomes" id="UP000190460">
    <property type="component" value="Unassembled WGS sequence"/>
</dbReference>
<comment type="subcellular location">
    <subcellularLocation>
        <location evidence="1">Cell membrane</location>
        <topology evidence="1">Peripheral membrane protein</topology>
    </subcellularLocation>
</comment>
<feature type="domain" description="ABC transporter" evidence="10">
    <location>
        <begin position="10"/>
        <end position="241"/>
    </location>
</feature>
<name>A0A1T4X183_9GAMM</name>
<evidence type="ECO:0000256" key="9">
    <source>
        <dbReference type="ARBA" id="ARBA00023136"/>
    </source>
</evidence>
<dbReference type="Gene3D" id="3.40.50.300">
    <property type="entry name" value="P-loop containing nucleotide triphosphate hydrolases"/>
    <property type="match status" value="2"/>
</dbReference>
<dbReference type="SUPFAM" id="SSF52540">
    <property type="entry name" value="P-loop containing nucleoside triphosphate hydrolases"/>
    <property type="match status" value="2"/>
</dbReference>